<reference evidence="2" key="1">
    <citation type="journal article" date="2014" name="Int. J. Syst. Evol. Microbiol.">
        <title>Complete genome sequence of Corynebacterium casei LMG S-19264T (=DSM 44701T), isolated from a smear-ripened cheese.</title>
        <authorList>
            <consortium name="US DOE Joint Genome Institute (JGI-PGF)"/>
            <person name="Walter F."/>
            <person name="Albersmeier A."/>
            <person name="Kalinowski J."/>
            <person name="Ruckert C."/>
        </authorList>
    </citation>
    <scope>NUCLEOTIDE SEQUENCE</scope>
    <source>
        <strain evidence="2">JCM 15759</strain>
    </source>
</reference>
<evidence type="ECO:0000313" key="2">
    <source>
        <dbReference type="EMBL" id="GGM52149.1"/>
    </source>
</evidence>
<dbReference type="EMBL" id="BMON01000009">
    <property type="protein sequence ID" value="GGM52149.1"/>
    <property type="molecule type" value="Genomic_DNA"/>
</dbReference>
<feature type="compositionally biased region" description="Polar residues" evidence="1">
    <location>
        <begin position="106"/>
        <end position="116"/>
    </location>
</feature>
<dbReference type="AlphaFoldDB" id="A0A830FX75"/>
<evidence type="ECO:0008006" key="4">
    <source>
        <dbReference type="Google" id="ProtNLM"/>
    </source>
</evidence>
<feature type="region of interest" description="Disordered" evidence="1">
    <location>
        <begin position="23"/>
        <end position="45"/>
    </location>
</feature>
<protein>
    <recommendedName>
        <fullName evidence="4">Apea-like HEPN domain-containing protein</fullName>
    </recommendedName>
</protein>
<evidence type="ECO:0000313" key="3">
    <source>
        <dbReference type="Proteomes" id="UP000656367"/>
    </source>
</evidence>
<dbReference type="Proteomes" id="UP000656367">
    <property type="component" value="Unassembled WGS sequence"/>
</dbReference>
<organism evidence="2 3">
    <name type="scientific">Haloarcula argentinensis</name>
    <dbReference type="NCBI Taxonomy" id="43776"/>
    <lineage>
        <taxon>Archaea</taxon>
        <taxon>Methanobacteriati</taxon>
        <taxon>Methanobacteriota</taxon>
        <taxon>Stenosarchaea group</taxon>
        <taxon>Halobacteria</taxon>
        <taxon>Halobacteriales</taxon>
        <taxon>Haloarculaceae</taxon>
        <taxon>Haloarcula</taxon>
    </lineage>
</organism>
<comment type="caution">
    <text evidence="2">The sequence shown here is derived from an EMBL/GenBank/DDBJ whole genome shotgun (WGS) entry which is preliminary data.</text>
</comment>
<proteinExistence type="predicted"/>
<accession>A0A830FX75</accession>
<name>A0A830FX75_HALAR</name>
<reference evidence="2" key="2">
    <citation type="submission" date="2020-09" db="EMBL/GenBank/DDBJ databases">
        <authorList>
            <person name="Sun Q."/>
            <person name="Ohkuma M."/>
        </authorList>
    </citation>
    <scope>NUCLEOTIDE SEQUENCE</scope>
    <source>
        <strain evidence="2">JCM 15759</strain>
    </source>
</reference>
<evidence type="ECO:0000256" key="1">
    <source>
        <dbReference type="SAM" id="MobiDB-lite"/>
    </source>
</evidence>
<sequence length="487" mass="56057">MGVMDDEEKEILIEMLVANSLPIRTMEGEPSNDEDESHEISSPQHDKLTSLKYQYAMQRLIVDYFNYDSMQVTVSDLQRSVMTTLIDLADDPRVLEEFTEGRPSENLENSSQSPTDPSLPVEKTVEDDGLVEVFSAKMDAIKQNWGETPSREFTIWFPWHIRWGDDPPAFEIYGHTFESADQSEWRPRLEEIAHGPDVSGGGYILQEIEDANYDVWRTTISSRTPRWAMLRFKNALEILSAQLNHSAYFTDYQTRADRLDRMSGDTRDGGRWSAIQRPFAVFYVDECVDEHPYTPHWGANVYHRGGRPEVSLDYSSLSNRFDTHLPFEDLQVGYEPLLHDVLVDYQQGLTETDHRRSFINFWRVIEELSLAGQGQKKVTVERALFALELVTDGEYDPIVERVADEIWEVRNTRTHETGWIHIGTEHETVAKVLADAMIGLYLTEFVDTDGSVDESKIRRVFRWATKSGTAREETQEALNTVNRLLGE</sequence>
<gene>
    <name evidence="2" type="ORF">GCM10009006_36670</name>
</gene>
<feature type="region of interest" description="Disordered" evidence="1">
    <location>
        <begin position="99"/>
        <end position="122"/>
    </location>
</feature>